<evidence type="ECO:0000313" key="2">
    <source>
        <dbReference type="EMBL" id="MBL0421297.1"/>
    </source>
</evidence>
<dbReference type="PANTHER" id="PTHR39966:SF1">
    <property type="entry name" value="HEMERYTHRIN-LIKE DOMAIN-CONTAINING PROTEIN"/>
    <property type="match status" value="1"/>
</dbReference>
<dbReference type="Gene3D" id="1.20.120.520">
    <property type="entry name" value="nmb1532 protein domain like"/>
    <property type="match status" value="1"/>
</dbReference>
<name>A0A937D5G3_9BURK</name>
<keyword evidence="3" id="KW-1185">Reference proteome</keyword>
<dbReference type="EMBL" id="JAEQNA010000004">
    <property type="protein sequence ID" value="MBL0421297.1"/>
    <property type="molecule type" value="Genomic_DNA"/>
</dbReference>
<dbReference type="RefSeq" id="WP_201684366.1">
    <property type="nucleotide sequence ID" value="NZ_JAEQNA010000004.1"/>
</dbReference>
<dbReference type="GO" id="GO:0005886">
    <property type="term" value="C:plasma membrane"/>
    <property type="evidence" value="ECO:0007669"/>
    <property type="project" value="TreeGrafter"/>
</dbReference>
<proteinExistence type="predicted"/>
<feature type="domain" description="Hemerythrin-like" evidence="1">
    <location>
        <begin position="7"/>
        <end position="142"/>
    </location>
</feature>
<dbReference type="AlphaFoldDB" id="A0A937D5G3"/>
<gene>
    <name evidence="2" type="ORF">JI739_13135</name>
</gene>
<sequence length="206" mass="23374">MHPPVSAIQIIRDEHAAVAAVLRSLLRLLDEGPQDEPERFFDVLRAMLFYIDEFPERRHHPKESDLLFPRLARIAPELMPVIRRLESDHVQGEGRVRELQHLLLAWELLGESRRPAFEGAAREYVRFYLDHMRAEEVQLLPVAERELPAADRAELDAAFGRDRDPMAGGLAEPGYERLFSRIVLSTPAPLGVGAPLAHRDAERVAG</sequence>
<accession>A0A937D5G3</accession>
<reference evidence="2" key="1">
    <citation type="submission" date="2021-01" db="EMBL/GenBank/DDBJ databases">
        <title>Ramlibacter sp. strain AW1 16S ribosomal RNA gene Genome sequencing and assembly.</title>
        <authorList>
            <person name="Kang M."/>
        </authorList>
    </citation>
    <scope>NUCLEOTIDE SEQUENCE</scope>
    <source>
        <strain evidence="2">AW1</strain>
    </source>
</reference>
<dbReference type="Pfam" id="PF01814">
    <property type="entry name" value="Hemerythrin"/>
    <property type="match status" value="1"/>
</dbReference>
<organism evidence="2 3">
    <name type="scientific">Ramlibacter aurantiacus</name>
    <dbReference type="NCBI Taxonomy" id="2801330"/>
    <lineage>
        <taxon>Bacteria</taxon>
        <taxon>Pseudomonadati</taxon>
        <taxon>Pseudomonadota</taxon>
        <taxon>Betaproteobacteria</taxon>
        <taxon>Burkholderiales</taxon>
        <taxon>Comamonadaceae</taxon>
        <taxon>Ramlibacter</taxon>
    </lineage>
</organism>
<dbReference type="CDD" id="cd12108">
    <property type="entry name" value="Hr-like"/>
    <property type="match status" value="1"/>
</dbReference>
<comment type="caution">
    <text evidence="2">The sequence shown here is derived from an EMBL/GenBank/DDBJ whole genome shotgun (WGS) entry which is preliminary data.</text>
</comment>
<dbReference type="Proteomes" id="UP000613011">
    <property type="component" value="Unassembled WGS sequence"/>
</dbReference>
<evidence type="ECO:0000313" key="3">
    <source>
        <dbReference type="Proteomes" id="UP000613011"/>
    </source>
</evidence>
<evidence type="ECO:0000259" key="1">
    <source>
        <dbReference type="Pfam" id="PF01814"/>
    </source>
</evidence>
<dbReference type="PANTHER" id="PTHR39966">
    <property type="entry name" value="BLL2471 PROTEIN-RELATED"/>
    <property type="match status" value="1"/>
</dbReference>
<dbReference type="InterPro" id="IPR012312">
    <property type="entry name" value="Hemerythrin-like"/>
</dbReference>
<protein>
    <submittedName>
        <fullName evidence="2">Hemerythrin domain-containing protein</fullName>
    </submittedName>
</protein>